<protein>
    <submittedName>
        <fullName evidence="6">GntR family transcriptional regulator</fullName>
    </submittedName>
</protein>
<dbReference type="GO" id="GO:0003677">
    <property type="term" value="F:DNA binding"/>
    <property type="evidence" value="ECO:0007669"/>
    <property type="project" value="UniProtKB-KW"/>
</dbReference>
<dbReference type="SMART" id="SM00895">
    <property type="entry name" value="FCD"/>
    <property type="match status" value="1"/>
</dbReference>
<dbReference type="CDD" id="cd07377">
    <property type="entry name" value="WHTH_GntR"/>
    <property type="match status" value="1"/>
</dbReference>
<evidence type="ECO:0000313" key="7">
    <source>
        <dbReference type="Proteomes" id="UP000037511"/>
    </source>
</evidence>
<dbReference type="InterPro" id="IPR008920">
    <property type="entry name" value="TF_FadR/GntR_C"/>
</dbReference>
<dbReference type="EMBL" id="LGVG01000018">
    <property type="protein sequence ID" value="KNE26848.1"/>
    <property type="molecule type" value="Genomic_DNA"/>
</dbReference>
<dbReference type="GO" id="GO:0003700">
    <property type="term" value="F:DNA-binding transcription factor activity"/>
    <property type="evidence" value="ECO:0007669"/>
    <property type="project" value="InterPro"/>
</dbReference>
<dbReference type="Gene3D" id="1.20.120.530">
    <property type="entry name" value="GntR ligand-binding domain-like"/>
    <property type="match status" value="1"/>
</dbReference>
<organism evidence="6 7">
    <name type="scientific">Achromobacter spanius</name>
    <dbReference type="NCBI Taxonomy" id="217203"/>
    <lineage>
        <taxon>Bacteria</taxon>
        <taxon>Pseudomonadati</taxon>
        <taxon>Pseudomonadota</taxon>
        <taxon>Betaproteobacteria</taxon>
        <taxon>Burkholderiales</taxon>
        <taxon>Alcaligenaceae</taxon>
        <taxon>Achromobacter</taxon>
    </lineage>
</organism>
<name>A0AAW3I256_9BURK</name>
<feature type="region of interest" description="Disordered" evidence="4">
    <location>
        <begin position="1"/>
        <end position="20"/>
    </location>
</feature>
<comment type="caution">
    <text evidence="6">The sequence shown here is derived from an EMBL/GenBank/DDBJ whole genome shotgun (WGS) entry which is preliminary data.</text>
</comment>
<feature type="domain" description="HTH gntR-type" evidence="5">
    <location>
        <begin position="19"/>
        <end position="86"/>
    </location>
</feature>
<dbReference type="SUPFAM" id="SSF46785">
    <property type="entry name" value="Winged helix' DNA-binding domain"/>
    <property type="match status" value="1"/>
</dbReference>
<sequence>MTTETIDLNPGPMTDTPSTPLRRQAEDALRKTILSGRFKPGDRLKERELVELLNVSRTLVREALRQVEAEGLIEIAPNRGPVVAVLTYEEAEDIYEVRGVLEAQICTGFALRARNEHMQALAATFDELASAAREGDILRTVALSDTFYDIIAAGCGNRLLGSMLQQLHNRIVLLRRTSLSEPSRLPETLHELTQIFEALKARDEVAAGKAALHHVRQASRTALQVLRRRQP</sequence>
<keyword evidence="3" id="KW-0804">Transcription</keyword>
<dbReference type="InterPro" id="IPR000524">
    <property type="entry name" value="Tscrpt_reg_HTH_GntR"/>
</dbReference>
<dbReference type="Proteomes" id="UP000037511">
    <property type="component" value="Unassembled WGS sequence"/>
</dbReference>
<dbReference type="PROSITE" id="PS50949">
    <property type="entry name" value="HTH_GNTR"/>
    <property type="match status" value="1"/>
</dbReference>
<evidence type="ECO:0000259" key="5">
    <source>
        <dbReference type="PROSITE" id="PS50949"/>
    </source>
</evidence>
<evidence type="ECO:0000256" key="1">
    <source>
        <dbReference type="ARBA" id="ARBA00023015"/>
    </source>
</evidence>
<dbReference type="RefSeq" id="WP_050447774.1">
    <property type="nucleotide sequence ID" value="NZ_JAOEJJ010000002.1"/>
</dbReference>
<gene>
    <name evidence="6" type="ORF">AFM18_15505</name>
</gene>
<dbReference type="SUPFAM" id="SSF48008">
    <property type="entry name" value="GntR ligand-binding domain-like"/>
    <property type="match status" value="1"/>
</dbReference>
<dbReference type="PANTHER" id="PTHR43537:SF24">
    <property type="entry name" value="GLUCONATE OPERON TRANSCRIPTIONAL REPRESSOR"/>
    <property type="match status" value="1"/>
</dbReference>
<dbReference type="Gene3D" id="1.10.10.10">
    <property type="entry name" value="Winged helix-like DNA-binding domain superfamily/Winged helix DNA-binding domain"/>
    <property type="match status" value="1"/>
</dbReference>
<dbReference type="Pfam" id="PF00392">
    <property type="entry name" value="GntR"/>
    <property type="match status" value="1"/>
</dbReference>
<dbReference type="Pfam" id="PF07729">
    <property type="entry name" value="FCD"/>
    <property type="match status" value="1"/>
</dbReference>
<dbReference type="InterPro" id="IPR036388">
    <property type="entry name" value="WH-like_DNA-bd_sf"/>
</dbReference>
<evidence type="ECO:0000256" key="3">
    <source>
        <dbReference type="ARBA" id="ARBA00023163"/>
    </source>
</evidence>
<keyword evidence="2" id="KW-0238">DNA-binding</keyword>
<dbReference type="AlphaFoldDB" id="A0AAW3I256"/>
<dbReference type="PANTHER" id="PTHR43537">
    <property type="entry name" value="TRANSCRIPTIONAL REGULATOR, GNTR FAMILY"/>
    <property type="match status" value="1"/>
</dbReference>
<dbReference type="SMART" id="SM00345">
    <property type="entry name" value="HTH_GNTR"/>
    <property type="match status" value="1"/>
</dbReference>
<evidence type="ECO:0000313" key="6">
    <source>
        <dbReference type="EMBL" id="KNE26848.1"/>
    </source>
</evidence>
<accession>A0AAW3I256</accession>
<evidence type="ECO:0000256" key="2">
    <source>
        <dbReference type="ARBA" id="ARBA00023125"/>
    </source>
</evidence>
<evidence type="ECO:0000256" key="4">
    <source>
        <dbReference type="SAM" id="MobiDB-lite"/>
    </source>
</evidence>
<keyword evidence="1" id="KW-0805">Transcription regulation</keyword>
<dbReference type="InterPro" id="IPR011711">
    <property type="entry name" value="GntR_C"/>
</dbReference>
<dbReference type="InterPro" id="IPR036390">
    <property type="entry name" value="WH_DNA-bd_sf"/>
</dbReference>
<reference evidence="6 7" key="1">
    <citation type="submission" date="2015-07" db="EMBL/GenBank/DDBJ databases">
        <title>Draft genome of Achromobacter spanius.</title>
        <authorList>
            <person name="Wang X."/>
        </authorList>
    </citation>
    <scope>NUCLEOTIDE SEQUENCE [LARGE SCALE GENOMIC DNA]</scope>
    <source>
        <strain evidence="6 7">CGMCC9173</strain>
    </source>
</reference>
<proteinExistence type="predicted"/>
<dbReference type="PRINTS" id="PR00035">
    <property type="entry name" value="HTHGNTR"/>
</dbReference>